<feature type="compositionally biased region" description="Polar residues" evidence="1">
    <location>
        <begin position="301"/>
        <end position="314"/>
    </location>
</feature>
<feature type="compositionally biased region" description="Polar residues" evidence="1">
    <location>
        <begin position="481"/>
        <end position="501"/>
    </location>
</feature>
<feature type="compositionally biased region" description="Polar residues" evidence="1">
    <location>
        <begin position="449"/>
        <end position="461"/>
    </location>
</feature>
<feature type="region of interest" description="Disordered" evidence="1">
    <location>
        <begin position="1"/>
        <end position="101"/>
    </location>
</feature>
<accession>A0A2H3JEI1</accession>
<evidence type="ECO:0000313" key="2">
    <source>
        <dbReference type="EMBL" id="PCH38213.1"/>
    </source>
</evidence>
<feature type="compositionally biased region" description="Polar residues" evidence="1">
    <location>
        <begin position="722"/>
        <end position="731"/>
    </location>
</feature>
<proteinExistence type="predicted"/>
<feature type="compositionally biased region" description="Polar residues" evidence="1">
    <location>
        <begin position="234"/>
        <end position="251"/>
    </location>
</feature>
<organism evidence="2 3">
    <name type="scientific">Wolfiporia cocos (strain MD-104)</name>
    <name type="common">Brown rot fungus</name>
    <dbReference type="NCBI Taxonomy" id="742152"/>
    <lineage>
        <taxon>Eukaryota</taxon>
        <taxon>Fungi</taxon>
        <taxon>Dikarya</taxon>
        <taxon>Basidiomycota</taxon>
        <taxon>Agaricomycotina</taxon>
        <taxon>Agaricomycetes</taxon>
        <taxon>Polyporales</taxon>
        <taxon>Phaeolaceae</taxon>
        <taxon>Wolfiporia</taxon>
    </lineage>
</organism>
<feature type="compositionally biased region" description="Polar residues" evidence="1">
    <location>
        <begin position="599"/>
        <end position="617"/>
    </location>
</feature>
<protein>
    <submittedName>
        <fullName evidence="2">Uncharacterized protein</fullName>
    </submittedName>
</protein>
<feature type="region of interest" description="Disordered" evidence="1">
    <location>
        <begin position="193"/>
        <end position="731"/>
    </location>
</feature>
<dbReference type="STRING" id="742152.A0A2H3JEI1"/>
<evidence type="ECO:0000313" key="3">
    <source>
        <dbReference type="Proteomes" id="UP000218811"/>
    </source>
</evidence>
<gene>
    <name evidence="2" type="ORF">WOLCODRAFT_161386</name>
</gene>
<evidence type="ECO:0000256" key="1">
    <source>
        <dbReference type="SAM" id="MobiDB-lite"/>
    </source>
</evidence>
<feature type="compositionally biased region" description="Basic residues" evidence="1">
    <location>
        <begin position="332"/>
        <end position="341"/>
    </location>
</feature>
<dbReference type="OMA" id="NLAIETH"/>
<keyword evidence="3" id="KW-1185">Reference proteome</keyword>
<dbReference type="EMBL" id="KB467942">
    <property type="protein sequence ID" value="PCH38213.1"/>
    <property type="molecule type" value="Genomic_DNA"/>
</dbReference>
<sequence length="731" mass="77032">MSSDVLIDLGPDALSPLSSASEDTDAVDTETARVYFGPLKPSEQKYAAVGAQPTPLRRSARLSSMATPHVGAGDSDAGTSNAPSRDESVSRVGTPIEDVLPSDEPSIILASKILRAHDNPSPPPSPPPEVHVSPRLDALFDVSEAFTSEAVPFTTETPIDPAQMTADVAITQPDLITFDSPSTPSRSVHIAQLRPTERLDAPPPSLLATGATVDDLLSMSPQPPPPAPFMPQAISQSVSGETTDSVDSETQVLEALSGEESAPAEQELLVEVERNADPRTPLRRSTRRRRTSSPARPKLVSVQNDSTLPYASTSTDDDDVAPQLFAPTTPLRFKKKNRKSSRSPSRDIMGDSISYDTENAQPNSTQYIAEAQGVQETHAPETERELRSLSPTSNDVLMQVLFGASEPTEQPPQELIPSSEPASESNAAVPGPALTDSQAAQPIVPASDIQRTPQPILSTPTRALDVSRTPARRVPIAQAIVQGTFSPQKQSSSAASGQTKPSGVGIGTLGSPVFKRSALDDPTRTPAKRVPLKEALAAASTQPQDKGKAPVRHASPALDLSRERTRSGSTEPRPSRRAEKAAAEPTRPFVSALAAARSSKPSLDTASKSRSALTKSYLNKDEPLKTLPFPVVPSRRTPGSTSEADTVRSKLKPSPPEPIVVSSPPSSPAKAGSILKQPSAGASSRIPRIGTKPYARPTPVGPPATEKKPPLVARRAVGKPPTSATSNSGGF</sequence>
<feature type="compositionally biased region" description="Basic residues" evidence="1">
    <location>
        <begin position="281"/>
        <end position="291"/>
    </location>
</feature>
<reference evidence="2 3" key="1">
    <citation type="journal article" date="2012" name="Science">
        <title>The Paleozoic origin of enzymatic lignin decomposition reconstructed from 31 fungal genomes.</title>
        <authorList>
            <person name="Floudas D."/>
            <person name="Binder M."/>
            <person name="Riley R."/>
            <person name="Barry K."/>
            <person name="Blanchette R.A."/>
            <person name="Henrissat B."/>
            <person name="Martinez A.T."/>
            <person name="Otillar R."/>
            <person name="Spatafora J.W."/>
            <person name="Yadav J.S."/>
            <person name="Aerts A."/>
            <person name="Benoit I."/>
            <person name="Boyd A."/>
            <person name="Carlson A."/>
            <person name="Copeland A."/>
            <person name="Coutinho P.M."/>
            <person name="de Vries R.P."/>
            <person name="Ferreira P."/>
            <person name="Findley K."/>
            <person name="Foster B."/>
            <person name="Gaskell J."/>
            <person name="Glotzer D."/>
            <person name="Gorecki P."/>
            <person name="Heitman J."/>
            <person name="Hesse C."/>
            <person name="Hori C."/>
            <person name="Igarashi K."/>
            <person name="Jurgens J.A."/>
            <person name="Kallen N."/>
            <person name="Kersten P."/>
            <person name="Kohler A."/>
            <person name="Kuees U."/>
            <person name="Kumar T.K.A."/>
            <person name="Kuo A."/>
            <person name="LaButti K."/>
            <person name="Larrondo L.F."/>
            <person name="Lindquist E."/>
            <person name="Ling A."/>
            <person name="Lombard V."/>
            <person name="Lucas S."/>
            <person name="Lundell T."/>
            <person name="Martin R."/>
            <person name="McLaughlin D.J."/>
            <person name="Morgenstern I."/>
            <person name="Morin E."/>
            <person name="Murat C."/>
            <person name="Nagy L.G."/>
            <person name="Nolan M."/>
            <person name="Ohm R.A."/>
            <person name="Patyshakuliyeva A."/>
            <person name="Rokas A."/>
            <person name="Ruiz-Duenas F.J."/>
            <person name="Sabat G."/>
            <person name="Salamov A."/>
            <person name="Samejima M."/>
            <person name="Schmutz J."/>
            <person name="Slot J.C."/>
            <person name="St John F."/>
            <person name="Stenlid J."/>
            <person name="Sun H."/>
            <person name="Sun S."/>
            <person name="Syed K."/>
            <person name="Tsang A."/>
            <person name="Wiebenga A."/>
            <person name="Young D."/>
            <person name="Pisabarro A."/>
            <person name="Eastwood D.C."/>
            <person name="Martin F."/>
            <person name="Cullen D."/>
            <person name="Grigoriev I.V."/>
            <person name="Hibbett D.S."/>
        </authorList>
    </citation>
    <scope>NUCLEOTIDE SEQUENCE [LARGE SCALE GENOMIC DNA]</scope>
    <source>
        <strain evidence="2 3">MD-104</strain>
    </source>
</reference>
<name>A0A2H3JEI1_WOLCO</name>
<feature type="compositionally biased region" description="Basic and acidic residues" evidence="1">
    <location>
        <begin position="573"/>
        <end position="582"/>
    </location>
</feature>
<feature type="compositionally biased region" description="Basic and acidic residues" evidence="1">
    <location>
        <begin position="378"/>
        <end position="387"/>
    </location>
</feature>
<feature type="compositionally biased region" description="Low complexity" evidence="1">
    <location>
        <begin position="417"/>
        <end position="428"/>
    </location>
</feature>
<dbReference type="Proteomes" id="UP000218811">
    <property type="component" value="Unassembled WGS sequence"/>
</dbReference>
<dbReference type="AlphaFoldDB" id="A0A2H3JEI1"/>
<feature type="compositionally biased region" description="Polar residues" evidence="1">
    <location>
        <begin position="354"/>
        <end position="367"/>
    </location>
</feature>
<dbReference type="OrthoDB" id="2148418at2759"/>